<accession>A0ABS7APJ7</accession>
<comment type="caution">
    <text evidence="1">The sequence shown here is derived from an EMBL/GenBank/DDBJ whole genome shotgun (WGS) entry which is preliminary data.</text>
</comment>
<organism evidence="1 2">
    <name type="scientific">Clostridium weizhouense</name>
    <dbReference type="NCBI Taxonomy" id="2859781"/>
    <lineage>
        <taxon>Bacteria</taxon>
        <taxon>Bacillati</taxon>
        <taxon>Bacillota</taxon>
        <taxon>Clostridia</taxon>
        <taxon>Eubacteriales</taxon>
        <taxon>Clostridiaceae</taxon>
        <taxon>Clostridium</taxon>
    </lineage>
</organism>
<dbReference type="RefSeq" id="WP_219779607.1">
    <property type="nucleotide sequence ID" value="NZ_JAHXPT010000007.1"/>
</dbReference>
<proteinExistence type="predicted"/>
<gene>
    <name evidence="1" type="ORF">KYD98_09625</name>
</gene>
<name>A0ABS7APJ7_9CLOT</name>
<keyword evidence="2" id="KW-1185">Reference proteome</keyword>
<dbReference type="Proteomes" id="UP001519921">
    <property type="component" value="Unassembled WGS sequence"/>
</dbReference>
<evidence type="ECO:0000313" key="2">
    <source>
        <dbReference type="Proteomes" id="UP001519921"/>
    </source>
</evidence>
<dbReference type="EMBL" id="JAHXPT010000007">
    <property type="protein sequence ID" value="MBW6410351.1"/>
    <property type="molecule type" value="Genomic_DNA"/>
</dbReference>
<evidence type="ECO:0000313" key="1">
    <source>
        <dbReference type="EMBL" id="MBW6410351.1"/>
    </source>
</evidence>
<reference evidence="1 2" key="1">
    <citation type="submission" date="2021-07" db="EMBL/GenBank/DDBJ databases">
        <title>Clostridium weizhouense sp. nov., an anaerobic bacterium isolated from activated sludge of Petroleum wastewater.</title>
        <authorList>
            <person name="Li Q."/>
        </authorList>
    </citation>
    <scope>NUCLEOTIDE SEQUENCE [LARGE SCALE GENOMIC DNA]</scope>
    <source>
        <strain evidence="1 2">YB-6</strain>
    </source>
</reference>
<sequence length="55" mass="6424">MLNKDYFENINISGKNILRSNQQNTLNNNFNNIYSQNEFSNMILNSNLENGNLIK</sequence>
<protein>
    <submittedName>
        <fullName evidence="1">Uncharacterized protein</fullName>
    </submittedName>
</protein>